<proteinExistence type="predicted"/>
<accession>A0ACC0G5A8</accession>
<organism evidence="1 2">
    <name type="scientific">Camellia lanceoleosa</name>
    <dbReference type="NCBI Taxonomy" id="1840588"/>
    <lineage>
        <taxon>Eukaryota</taxon>
        <taxon>Viridiplantae</taxon>
        <taxon>Streptophyta</taxon>
        <taxon>Embryophyta</taxon>
        <taxon>Tracheophyta</taxon>
        <taxon>Spermatophyta</taxon>
        <taxon>Magnoliopsida</taxon>
        <taxon>eudicotyledons</taxon>
        <taxon>Gunneridae</taxon>
        <taxon>Pentapetalae</taxon>
        <taxon>asterids</taxon>
        <taxon>Ericales</taxon>
        <taxon>Theaceae</taxon>
        <taxon>Camellia</taxon>
    </lineage>
</organism>
<dbReference type="Proteomes" id="UP001060215">
    <property type="component" value="Chromosome 10"/>
</dbReference>
<keyword evidence="2" id="KW-1185">Reference proteome</keyword>
<evidence type="ECO:0000313" key="1">
    <source>
        <dbReference type="EMBL" id="KAI7996165.1"/>
    </source>
</evidence>
<comment type="caution">
    <text evidence="1">The sequence shown here is derived from an EMBL/GenBank/DDBJ whole genome shotgun (WGS) entry which is preliminary data.</text>
</comment>
<sequence length="335" mass="37253">MMAAFYLQVSIVSQALIFVTRSHSWSFAERPRLLLLFGFVAAQLIATLIAVYAKWSFAKIEGCGWGWAGVIWLYSVVTYISLHLLKFAIRYALSGVLLKFAIRYSLICGVKLWAQVGPHPPSLDLQLNQFLILLLHLKLLYKHWPQKSPCLLPMWQQPSMGSISNFNFLENRIRKHATALVASGLFEEPIDPTVASQKSVFAVGMICCEEEGRLKEKPVLPQSSVEHSGGQRVHLDLQKLSQFSIFPGQVAGVEGHNPSGHCLTASKIIDYTPLSGSADENPHPTKKQAVDQEFQLTDPSHMLAELSMAHVFSSKSGDCAAFLSNYHLDNFKGDI</sequence>
<dbReference type="EMBL" id="CM045767">
    <property type="protein sequence ID" value="KAI7996165.1"/>
    <property type="molecule type" value="Genomic_DNA"/>
</dbReference>
<reference evidence="1 2" key="1">
    <citation type="journal article" date="2022" name="Plant J.">
        <title>Chromosome-level genome of Camellia lanceoleosa provides a valuable resource for understanding genome evolution and self-incompatibility.</title>
        <authorList>
            <person name="Gong W."/>
            <person name="Xiao S."/>
            <person name="Wang L."/>
            <person name="Liao Z."/>
            <person name="Chang Y."/>
            <person name="Mo W."/>
            <person name="Hu G."/>
            <person name="Li W."/>
            <person name="Zhao G."/>
            <person name="Zhu H."/>
            <person name="Hu X."/>
            <person name="Ji K."/>
            <person name="Xiang X."/>
            <person name="Song Q."/>
            <person name="Yuan D."/>
            <person name="Jin S."/>
            <person name="Zhang L."/>
        </authorList>
    </citation>
    <scope>NUCLEOTIDE SEQUENCE [LARGE SCALE GENOMIC DNA]</scope>
    <source>
        <strain evidence="1">SQ_2022a</strain>
    </source>
</reference>
<name>A0ACC0G5A8_9ERIC</name>
<protein>
    <submittedName>
        <fullName evidence="1">ATPase 8, plasma membrane-type</fullName>
    </submittedName>
</protein>
<evidence type="ECO:0000313" key="2">
    <source>
        <dbReference type="Proteomes" id="UP001060215"/>
    </source>
</evidence>
<gene>
    <name evidence="1" type="ORF">LOK49_LG10G00119</name>
</gene>